<dbReference type="PROSITE" id="PS50878">
    <property type="entry name" value="RT_POL"/>
    <property type="match status" value="1"/>
</dbReference>
<name>A0ABX7CMI0_9FUSO</name>
<keyword evidence="2" id="KW-0808">Transferase</keyword>
<dbReference type="InterPro" id="IPR000477">
    <property type="entry name" value="RT_dom"/>
</dbReference>
<proteinExistence type="inferred from homology"/>
<dbReference type="InterPro" id="IPR051083">
    <property type="entry name" value="GrpII_Intron_Splice-Mob/Def"/>
</dbReference>
<comment type="catalytic activity">
    <reaction evidence="9">
        <text>DNA(n) + a 2'-deoxyribonucleoside 5'-triphosphate = DNA(n+1) + diphosphate</text>
        <dbReference type="Rhea" id="RHEA:22508"/>
        <dbReference type="Rhea" id="RHEA-COMP:17339"/>
        <dbReference type="Rhea" id="RHEA-COMP:17340"/>
        <dbReference type="ChEBI" id="CHEBI:33019"/>
        <dbReference type="ChEBI" id="CHEBI:61560"/>
        <dbReference type="ChEBI" id="CHEBI:173112"/>
        <dbReference type="EC" id="2.7.7.49"/>
    </reaction>
</comment>
<keyword evidence="12" id="KW-1185">Reference proteome</keyword>
<keyword evidence="3" id="KW-0548">Nucleotidyltransferase</keyword>
<dbReference type="EC" id="2.7.7.49" evidence="1"/>
<evidence type="ECO:0000259" key="10">
    <source>
        <dbReference type="PROSITE" id="PS50878"/>
    </source>
</evidence>
<comment type="similarity">
    <text evidence="8">Belongs to the bacterial reverse transcriptase family.</text>
</comment>
<evidence type="ECO:0000256" key="2">
    <source>
        <dbReference type="ARBA" id="ARBA00022679"/>
    </source>
</evidence>
<keyword evidence="5" id="KW-0460">Magnesium</keyword>
<dbReference type="PANTHER" id="PTHR34047">
    <property type="entry name" value="NUCLEAR INTRON MATURASE 1, MITOCHONDRIAL-RELATED"/>
    <property type="match status" value="1"/>
</dbReference>
<accession>A0ABX7CMI0</accession>
<dbReference type="InterPro" id="IPR043502">
    <property type="entry name" value="DNA/RNA_pol_sf"/>
</dbReference>
<evidence type="ECO:0000256" key="6">
    <source>
        <dbReference type="ARBA" id="ARBA00022918"/>
    </source>
</evidence>
<evidence type="ECO:0000313" key="11">
    <source>
        <dbReference type="EMBL" id="QQS88574.1"/>
    </source>
</evidence>
<keyword evidence="7" id="KW-0051">Antiviral defense</keyword>
<dbReference type="CDD" id="cd03487">
    <property type="entry name" value="RT_Bac_retron_II"/>
    <property type="match status" value="1"/>
</dbReference>
<sequence length="559" mass="66487">MFNFKNAREILSKILNIHLNYLSYILYVKKIENLYTTFKIPKKNGGYREINAPQNELKMIQKKFVSFLEEKMKEKFKTINTSHGFVKERSIITNAKIHKNKKIVLNLDLKDFFDSFHFGRVKGFFEKNKDFKSFFPELTSELSTLIAQLVCFNGKLPQGAPSSPLLTNLICNIFDVRVLKLAKKYKLTYSRYADDLTFSTNYKGFIRNLEKFEEDILLEIKKNGFEANMEKYRLTFQSSRQEVTGLTVNKKINVSRKYYKYTRAMAYSLYKNGEFNIDGIDGTINQLEGRFSFINQLDKYNNSESEKRKKFIARNVLNSREKQYQNFLFYKYFFMNEKPLIVTEGKTDILYIKAALKNLYNEYPNLITKEENEFIFKISFLKRTKLLKYFFNLSPDGADSMKNIYNYFGDKNSKFYDFYNYFKKLTNLEALNPVILVFDNEATENSKKPLKKFLNHIFSDKNDNDKKNLISYVRTKFKLKIINNLYLLTINLVDGLEECEIEDLFFEDTYKKFSFDKINPNKDKFSKNILKNYKNIDFSKFKPFLNNLESILKEYNKKD</sequence>
<dbReference type="NCBIfam" id="NF038237">
    <property type="entry name" value="retron_Ec67_fus"/>
    <property type="match status" value="1"/>
</dbReference>
<organism evidence="11 12">
    <name type="scientific">Fusobacterium canifelinum</name>
    <dbReference type="NCBI Taxonomy" id="285729"/>
    <lineage>
        <taxon>Bacteria</taxon>
        <taxon>Fusobacteriati</taxon>
        <taxon>Fusobacteriota</taxon>
        <taxon>Fusobacteriia</taxon>
        <taxon>Fusobacteriales</taxon>
        <taxon>Fusobacteriaceae</taxon>
        <taxon>Fusobacterium</taxon>
    </lineage>
</organism>
<dbReference type="InterPro" id="IPR000123">
    <property type="entry name" value="Reverse_transcriptase_msDNA"/>
</dbReference>
<evidence type="ECO:0000256" key="5">
    <source>
        <dbReference type="ARBA" id="ARBA00022842"/>
    </source>
</evidence>
<feature type="domain" description="Reverse transcriptase" evidence="10">
    <location>
        <begin position="21"/>
        <end position="248"/>
    </location>
</feature>
<dbReference type="SUPFAM" id="SSF56672">
    <property type="entry name" value="DNA/RNA polymerases"/>
    <property type="match status" value="1"/>
</dbReference>
<dbReference type="Pfam" id="PF00078">
    <property type="entry name" value="RVT_1"/>
    <property type="match status" value="1"/>
</dbReference>
<dbReference type="Proteomes" id="UP000595375">
    <property type="component" value="Chromosome"/>
</dbReference>
<dbReference type="PANTHER" id="PTHR34047:SF7">
    <property type="entry name" value="RNA-DIRECTED DNA POLYMERASE"/>
    <property type="match status" value="1"/>
</dbReference>
<evidence type="ECO:0000313" key="12">
    <source>
        <dbReference type="Proteomes" id="UP000595375"/>
    </source>
</evidence>
<evidence type="ECO:0000256" key="3">
    <source>
        <dbReference type="ARBA" id="ARBA00022695"/>
    </source>
</evidence>
<gene>
    <name evidence="11" type="ORF">I6I83_05405</name>
</gene>
<evidence type="ECO:0000256" key="4">
    <source>
        <dbReference type="ARBA" id="ARBA00022723"/>
    </source>
</evidence>
<evidence type="ECO:0000256" key="1">
    <source>
        <dbReference type="ARBA" id="ARBA00012493"/>
    </source>
</evidence>
<dbReference type="InterPro" id="IPR053543">
    <property type="entry name" value="Bacterial_RT"/>
</dbReference>
<evidence type="ECO:0000256" key="9">
    <source>
        <dbReference type="ARBA" id="ARBA00048173"/>
    </source>
</evidence>
<keyword evidence="6 11" id="KW-0695">RNA-directed DNA polymerase</keyword>
<evidence type="ECO:0000256" key="7">
    <source>
        <dbReference type="ARBA" id="ARBA00023118"/>
    </source>
</evidence>
<dbReference type="RefSeq" id="WP_201627876.1">
    <property type="nucleotide sequence ID" value="NZ_CP068114.1"/>
</dbReference>
<dbReference type="GO" id="GO:0003964">
    <property type="term" value="F:RNA-directed DNA polymerase activity"/>
    <property type="evidence" value="ECO:0007669"/>
    <property type="project" value="UniProtKB-KW"/>
</dbReference>
<dbReference type="PRINTS" id="PR00866">
    <property type="entry name" value="RNADNAPOLMS"/>
</dbReference>
<evidence type="ECO:0000256" key="8">
    <source>
        <dbReference type="ARBA" id="ARBA00034120"/>
    </source>
</evidence>
<keyword evidence="4" id="KW-0479">Metal-binding</keyword>
<dbReference type="EMBL" id="CP068114">
    <property type="protein sequence ID" value="QQS88574.1"/>
    <property type="molecule type" value="Genomic_DNA"/>
</dbReference>
<protein>
    <recommendedName>
        <fullName evidence="1">RNA-directed DNA polymerase</fullName>
        <ecNumber evidence="1">2.7.7.49</ecNumber>
    </recommendedName>
</protein>
<reference evidence="11 12" key="1">
    <citation type="submission" date="2021-01" db="EMBL/GenBank/DDBJ databases">
        <title>FDA dAtabase for Regulatory Grade micrObial Sequences (FDA-ARGOS): Supporting development and validation of Infectious Disease Dx tests.</title>
        <authorList>
            <person name="Sproer C."/>
            <person name="Gronow S."/>
            <person name="Severitt S."/>
            <person name="Schroder I."/>
            <person name="Tallon L."/>
            <person name="Sadzewicz L."/>
            <person name="Zhao X."/>
            <person name="Boylan J."/>
            <person name="Ott S."/>
            <person name="Bowen H."/>
            <person name="Vavikolanu K."/>
            <person name="Mehta A."/>
            <person name="Aluvathingal J."/>
            <person name="Nadendla S."/>
            <person name="Lowell S."/>
            <person name="Myers T."/>
            <person name="Yan Y."/>
            <person name="Sichtig H."/>
        </authorList>
    </citation>
    <scope>NUCLEOTIDE SEQUENCE [LARGE SCALE GENOMIC DNA]</scope>
    <source>
        <strain evidence="11 12">FDAARGOS_1126</strain>
    </source>
</reference>